<dbReference type="EMBL" id="CAJPDQ010000019">
    <property type="protein sequence ID" value="CAF9923194.1"/>
    <property type="molecule type" value="Genomic_DNA"/>
</dbReference>
<dbReference type="SUPFAM" id="SSF52540">
    <property type="entry name" value="P-loop containing nucleoside triphosphate hydrolases"/>
    <property type="match status" value="1"/>
</dbReference>
<gene>
    <name evidence="5" type="ORF">GOMPHAMPRED_002764</name>
</gene>
<feature type="domain" description="Nephrocystin 3-like N-terminal" evidence="4">
    <location>
        <begin position="279"/>
        <end position="431"/>
    </location>
</feature>
<accession>A0A8H3FEP3</accession>
<evidence type="ECO:0000256" key="1">
    <source>
        <dbReference type="ARBA" id="ARBA00022737"/>
    </source>
</evidence>
<evidence type="ECO:0000259" key="3">
    <source>
        <dbReference type="Pfam" id="PF17100"/>
    </source>
</evidence>
<proteinExistence type="predicted"/>
<feature type="domain" description="NWD NACHT-NTPase N-terminal" evidence="3">
    <location>
        <begin position="39"/>
        <end position="236"/>
    </location>
</feature>
<dbReference type="InterPro" id="IPR027417">
    <property type="entry name" value="P-loop_NTPase"/>
</dbReference>
<dbReference type="OrthoDB" id="538223at2759"/>
<evidence type="ECO:0000313" key="5">
    <source>
        <dbReference type="EMBL" id="CAF9923194.1"/>
    </source>
</evidence>
<feature type="compositionally biased region" description="Basic and acidic residues" evidence="2">
    <location>
        <begin position="10"/>
        <end position="25"/>
    </location>
</feature>
<feature type="region of interest" description="Disordered" evidence="2">
    <location>
        <begin position="10"/>
        <end position="32"/>
    </location>
</feature>
<dbReference type="InterPro" id="IPR031359">
    <property type="entry name" value="NACHT_N"/>
</dbReference>
<evidence type="ECO:0000259" key="4">
    <source>
        <dbReference type="Pfam" id="PF24883"/>
    </source>
</evidence>
<name>A0A8H3FEP3_9LECA</name>
<dbReference type="InterPro" id="IPR056884">
    <property type="entry name" value="NPHP3-like_N"/>
</dbReference>
<reference evidence="5" key="1">
    <citation type="submission" date="2021-03" db="EMBL/GenBank/DDBJ databases">
        <authorList>
            <person name="Tagirdzhanova G."/>
        </authorList>
    </citation>
    <scope>NUCLEOTIDE SEQUENCE</scope>
</reference>
<organism evidence="5 6">
    <name type="scientific">Gomphillus americanus</name>
    <dbReference type="NCBI Taxonomy" id="1940652"/>
    <lineage>
        <taxon>Eukaryota</taxon>
        <taxon>Fungi</taxon>
        <taxon>Dikarya</taxon>
        <taxon>Ascomycota</taxon>
        <taxon>Pezizomycotina</taxon>
        <taxon>Lecanoromycetes</taxon>
        <taxon>OSLEUM clade</taxon>
        <taxon>Ostropomycetidae</taxon>
        <taxon>Ostropales</taxon>
        <taxon>Graphidaceae</taxon>
        <taxon>Gomphilloideae</taxon>
        <taxon>Gomphillus</taxon>
    </lineage>
</organism>
<sequence length="504" mass="57680">MKKRWLEFRNKRNAEQPVEPERHSTTLETSTEKTSLAEELLNHAYNTLQEDEPKLINIYEKLLSEELGELIADTPIVRRAQLQRFVEQCLARADKEFQKKKKVVRAVQTANNIKDVVAAGLKPSPQATLVWAALTAILPLVLNASEQSIKNVEGIDLVLDIHKKADILALRQLLGPSEQLRRKATEQLYAKILLFLIKSVVYYNQRSISRILGDSVKLDDWDEQLKAVRDADMQLDTFLTRMIPLSKEDNECPKKLHLTNPEDDKTRIEQRAGQLRDCYKWILDHPSYKHWVAGNDKLLWIKGGPGKGKTMLLCGIINQGVSAYFFCQAPYEKSNNDNAAAVLRGLIWMLAKRNPDLIHHIRNVADQSSDSVWSDVNAFTTLSRILKDMLTDLPGTVLVIDALDECSQGRDELIEFVLETSESTRWLVSSRRLPDIETMFSKLPCLSLDLETAVGDAVNGYIKIRVQELSILKNYDPEMKTFIEHYLLEHPMAPFYGWLWFVEN</sequence>
<evidence type="ECO:0000256" key="2">
    <source>
        <dbReference type="SAM" id="MobiDB-lite"/>
    </source>
</evidence>
<dbReference type="Pfam" id="PF24883">
    <property type="entry name" value="NPHP3_N"/>
    <property type="match status" value="1"/>
</dbReference>
<dbReference type="AlphaFoldDB" id="A0A8H3FEP3"/>
<dbReference type="Proteomes" id="UP000664169">
    <property type="component" value="Unassembled WGS sequence"/>
</dbReference>
<evidence type="ECO:0008006" key="7">
    <source>
        <dbReference type="Google" id="ProtNLM"/>
    </source>
</evidence>
<dbReference type="Gene3D" id="3.40.50.300">
    <property type="entry name" value="P-loop containing nucleotide triphosphate hydrolases"/>
    <property type="match status" value="1"/>
</dbReference>
<comment type="caution">
    <text evidence="5">The sequence shown here is derived from an EMBL/GenBank/DDBJ whole genome shotgun (WGS) entry which is preliminary data.</text>
</comment>
<keyword evidence="1" id="KW-0677">Repeat</keyword>
<protein>
    <recommendedName>
        <fullName evidence="7">NACHT domain-containing protein</fullName>
    </recommendedName>
</protein>
<evidence type="ECO:0000313" key="6">
    <source>
        <dbReference type="Proteomes" id="UP000664169"/>
    </source>
</evidence>
<dbReference type="Pfam" id="PF17100">
    <property type="entry name" value="NACHT_N"/>
    <property type="match status" value="1"/>
</dbReference>
<keyword evidence="6" id="KW-1185">Reference proteome</keyword>
<dbReference type="PANTHER" id="PTHR10039">
    <property type="entry name" value="AMELOGENIN"/>
    <property type="match status" value="1"/>
</dbReference>